<feature type="compositionally biased region" description="Polar residues" evidence="16">
    <location>
        <begin position="191"/>
        <end position="203"/>
    </location>
</feature>
<feature type="region of interest" description="Disordered" evidence="16">
    <location>
        <begin position="240"/>
        <end position="373"/>
    </location>
</feature>
<dbReference type="InterPro" id="IPR012919">
    <property type="entry name" value="SUN_dom"/>
</dbReference>
<dbReference type="PANTHER" id="PTHR12953:SF0">
    <property type="entry name" value="SUN DOMAIN-CONTAINING OSSIFICATION FACTOR"/>
    <property type="match status" value="1"/>
</dbReference>
<evidence type="ECO:0000256" key="3">
    <source>
        <dbReference type="ARBA" id="ARBA00022692"/>
    </source>
</evidence>
<protein>
    <recommendedName>
        <fullName evidence="13">SUN domain-containing ossification factor</fullName>
    </recommendedName>
    <alternativeName>
        <fullName evidence="15">Membrane protein CH1</fullName>
    </alternativeName>
    <alternativeName>
        <fullName evidence="14">SUN-like protein 1</fullName>
    </alternativeName>
</protein>
<evidence type="ECO:0000256" key="17">
    <source>
        <dbReference type="SAM" id="SignalP"/>
    </source>
</evidence>
<evidence type="ECO:0000256" key="4">
    <source>
        <dbReference type="ARBA" id="ARBA00022729"/>
    </source>
</evidence>
<reference evidence="19 20" key="1">
    <citation type="submission" date="2019-07" db="EMBL/GenBank/DDBJ databases">
        <title>Chromosome genome assembly for large yellow croaker.</title>
        <authorList>
            <person name="Xiao S."/>
        </authorList>
    </citation>
    <scope>NUCLEOTIDE SEQUENCE [LARGE SCALE GENOMIC DNA]</scope>
    <source>
        <strain evidence="19">JMULYC20181020</strain>
        <tissue evidence="19">Muscle</tissue>
    </source>
</reference>
<feature type="compositionally biased region" description="Polar residues" evidence="16">
    <location>
        <begin position="145"/>
        <end position="159"/>
    </location>
</feature>
<keyword evidence="20" id="KW-1185">Reference proteome</keyword>
<evidence type="ECO:0000256" key="12">
    <source>
        <dbReference type="ARBA" id="ARBA00055064"/>
    </source>
</evidence>
<comment type="function">
    <text evidence="12">Required for bone modeling during late embryogenesis. Regulates type I collagen synthesis in osteoblasts during their postnatal maturation.</text>
</comment>
<dbReference type="AlphaFoldDB" id="A0A6G0ITA1"/>
<dbReference type="PANTHER" id="PTHR12953">
    <property type="entry name" value="MEMBRANE PROTEIN CH1 RELATED"/>
    <property type="match status" value="1"/>
</dbReference>
<comment type="subcellular location">
    <subcellularLocation>
        <location evidence="11">Rough endoplasmic reticulum membrane</location>
        <topology evidence="11">Single-pass type I membrane protein</topology>
    </subcellularLocation>
</comment>
<evidence type="ECO:0000256" key="1">
    <source>
        <dbReference type="ARBA" id="ARBA00022473"/>
    </source>
</evidence>
<feature type="signal peptide" evidence="17">
    <location>
        <begin position="1"/>
        <end position="26"/>
    </location>
</feature>
<evidence type="ECO:0000256" key="5">
    <source>
        <dbReference type="ARBA" id="ARBA00022824"/>
    </source>
</evidence>
<dbReference type="EMBL" id="REGW02000007">
    <property type="protein sequence ID" value="KAE8294564.1"/>
    <property type="molecule type" value="Genomic_DNA"/>
</dbReference>
<evidence type="ECO:0000256" key="8">
    <source>
        <dbReference type="ARBA" id="ARBA00023054"/>
    </source>
</evidence>
<dbReference type="PROSITE" id="PS51469">
    <property type="entry name" value="SUN"/>
    <property type="match status" value="1"/>
</dbReference>
<keyword evidence="7" id="KW-1133">Transmembrane helix</keyword>
<keyword evidence="2" id="KW-0597">Phosphoprotein</keyword>
<keyword evidence="3" id="KW-0812">Transmembrane</keyword>
<organism evidence="19 20">
    <name type="scientific">Larimichthys crocea</name>
    <name type="common">Large yellow croaker</name>
    <name type="synonym">Pseudosciaena crocea</name>
    <dbReference type="NCBI Taxonomy" id="215358"/>
    <lineage>
        <taxon>Eukaryota</taxon>
        <taxon>Metazoa</taxon>
        <taxon>Chordata</taxon>
        <taxon>Craniata</taxon>
        <taxon>Vertebrata</taxon>
        <taxon>Euteleostomi</taxon>
        <taxon>Actinopterygii</taxon>
        <taxon>Neopterygii</taxon>
        <taxon>Teleostei</taxon>
        <taxon>Neoteleostei</taxon>
        <taxon>Acanthomorphata</taxon>
        <taxon>Eupercaria</taxon>
        <taxon>Sciaenidae</taxon>
        <taxon>Larimichthys</taxon>
    </lineage>
</organism>
<feature type="region of interest" description="Disordered" evidence="16">
    <location>
        <begin position="32"/>
        <end position="57"/>
    </location>
</feature>
<evidence type="ECO:0000256" key="15">
    <source>
        <dbReference type="ARBA" id="ARBA00081911"/>
    </source>
</evidence>
<dbReference type="GO" id="GO:0034975">
    <property type="term" value="P:protein folding in endoplasmic reticulum"/>
    <property type="evidence" value="ECO:0007669"/>
    <property type="project" value="TreeGrafter"/>
</dbReference>
<dbReference type="Proteomes" id="UP000424527">
    <property type="component" value="Unassembled WGS sequence"/>
</dbReference>
<gene>
    <name evidence="19" type="ORF">D5F01_LYC07518</name>
</gene>
<comment type="caution">
    <text evidence="19">The sequence shown here is derived from an EMBL/GenBank/DDBJ whole genome shotgun (WGS) entry which is preliminary data.</text>
</comment>
<evidence type="ECO:0000256" key="11">
    <source>
        <dbReference type="ARBA" id="ARBA00034697"/>
    </source>
</evidence>
<keyword evidence="6" id="KW-0892">Osteogenesis</keyword>
<keyword evidence="1" id="KW-0217">Developmental protein</keyword>
<dbReference type="FunFam" id="2.60.120.260:FF:000024">
    <property type="entry name" value="SUN domain containing ossification factor"/>
    <property type="match status" value="1"/>
</dbReference>
<evidence type="ECO:0000256" key="6">
    <source>
        <dbReference type="ARBA" id="ARBA00022855"/>
    </source>
</evidence>
<feature type="region of interest" description="Disordered" evidence="16">
    <location>
        <begin position="590"/>
        <end position="620"/>
    </location>
</feature>
<accession>A0A6G0ITA1</accession>
<evidence type="ECO:0000256" key="10">
    <source>
        <dbReference type="ARBA" id="ARBA00023180"/>
    </source>
</evidence>
<feature type="compositionally biased region" description="Basic and acidic residues" evidence="16">
    <location>
        <begin position="99"/>
        <end position="108"/>
    </location>
</feature>
<feature type="region of interest" description="Disordered" evidence="16">
    <location>
        <begin position="87"/>
        <end position="210"/>
    </location>
</feature>
<sequence>MKRLRVLLVCLIVALLCWYPSQYVYCSEQSLPGPGQSAGDKNPDGQKQEQEQDSTQHKVLEEWATHTSYDMGLETERAALEQLATHNVHQEQTVNPQEAEVKETKPDPESETVPVAPEPEPHAEPQADSDLQTDTQDHDQDVPAPSTSEPVPAQAQVSTDAPARAEILSDAPAAHPSLDSHPATSADEAENTPTSQSAGQTHTGAVRVASAGDDLPVDSFVFAEHSDSQCGVIHPELATCENAPFGSPLFSVDEAGTEDQRSDQSHSSGPEAEVQSTPGHADQEQQQQQQQQRQQEVEDGLSDSDLKGNTSQHHHEPKAGDTSTARETDPSVPSKEDIPTFDEWKKQVMEVEKEKSQSLHTSTSGSPHPVKKVPKNFKNNYASVECGAKILSANNEAKSTSAILMENMDLYMLNPCSNKIWFVIELCEPIQVKQLDIANFELFSSTPKDFLVSISDRYPTNKWVKLGTFHARDERIVQSFPLDEQLYAKYVKMFIKYIKVELLSHFGSEHFCPLSLIRVFGTSMVEEYEEIAESQYPSERLEYLDEDYDYPPGYQPPEDKASKNLLGSATNAILNMVNNIAANVLGGKPELEGGTATGGNVTAEGNEKKESTEVAPKPAETPLDSAVLEPAEPEHPATHQASTVTGDPSTHSPSKSPEDRQIVTLVEEEEDEEPRQSTVTLMEEEGEEEEEKKRRTRGGRQTGTKLPLTEKAPEPEVPVKAQNEGKVVAEVSSTHPNTYTPDTHTPELNILLEPSRTATIPPHSFSDIHSSLSWPTPTHEERLLPPVKDAALDPVPTPPPSRLYTGDATGQQCHPLSYYHLSPTP</sequence>
<feature type="compositionally biased region" description="Basic and acidic residues" evidence="16">
    <location>
        <begin position="41"/>
        <end position="57"/>
    </location>
</feature>
<keyword evidence="9" id="KW-0472">Membrane</keyword>
<dbReference type="GO" id="GO:0030867">
    <property type="term" value="C:rough endoplasmic reticulum membrane"/>
    <property type="evidence" value="ECO:0007669"/>
    <property type="project" value="UniProtKB-SubCell"/>
</dbReference>
<keyword evidence="4 17" id="KW-0732">Signal</keyword>
<evidence type="ECO:0000256" key="16">
    <source>
        <dbReference type="SAM" id="MobiDB-lite"/>
    </source>
</evidence>
<evidence type="ECO:0000256" key="13">
    <source>
        <dbReference type="ARBA" id="ARBA00067685"/>
    </source>
</evidence>
<evidence type="ECO:0000256" key="2">
    <source>
        <dbReference type="ARBA" id="ARBA00022553"/>
    </source>
</evidence>
<feature type="compositionally biased region" description="Basic and acidic residues" evidence="16">
    <location>
        <begin position="313"/>
        <end position="357"/>
    </location>
</feature>
<evidence type="ECO:0000256" key="7">
    <source>
        <dbReference type="ARBA" id="ARBA00022989"/>
    </source>
</evidence>
<name>A0A6G0ITA1_LARCR</name>
<evidence type="ECO:0000313" key="19">
    <source>
        <dbReference type="EMBL" id="KAE8294564.1"/>
    </source>
</evidence>
<keyword evidence="8" id="KW-0175">Coiled coil</keyword>
<proteinExistence type="predicted"/>
<feature type="compositionally biased region" description="Low complexity" evidence="16">
    <location>
        <begin position="284"/>
        <end position="294"/>
    </location>
</feature>
<feature type="chain" id="PRO_5026360247" description="SUN domain-containing ossification factor" evidence="17">
    <location>
        <begin position="27"/>
        <end position="825"/>
    </location>
</feature>
<dbReference type="Pfam" id="PF07738">
    <property type="entry name" value="Sad1_UNC"/>
    <property type="match status" value="1"/>
</dbReference>
<keyword evidence="5" id="KW-0256">Endoplasmic reticulum</keyword>
<dbReference type="GO" id="GO:0046850">
    <property type="term" value="P:regulation of bone remodeling"/>
    <property type="evidence" value="ECO:0007669"/>
    <property type="project" value="TreeGrafter"/>
</dbReference>
<evidence type="ECO:0000313" key="20">
    <source>
        <dbReference type="Proteomes" id="UP000424527"/>
    </source>
</evidence>
<feature type="region of interest" description="Disordered" evidence="16">
    <location>
        <begin position="771"/>
        <end position="825"/>
    </location>
</feature>
<evidence type="ECO:0000256" key="9">
    <source>
        <dbReference type="ARBA" id="ARBA00023136"/>
    </source>
</evidence>
<dbReference type="GO" id="GO:0001503">
    <property type="term" value="P:ossification"/>
    <property type="evidence" value="ECO:0007669"/>
    <property type="project" value="UniProtKB-KW"/>
</dbReference>
<feature type="domain" description="SUN" evidence="18">
    <location>
        <begin position="352"/>
        <end position="524"/>
    </location>
</feature>
<keyword evidence="10" id="KW-0325">Glycoprotein</keyword>
<evidence type="ECO:0000259" key="18">
    <source>
        <dbReference type="PROSITE" id="PS51469"/>
    </source>
</evidence>
<dbReference type="Gene3D" id="2.60.120.260">
    <property type="entry name" value="Galactose-binding domain-like"/>
    <property type="match status" value="1"/>
</dbReference>
<feature type="compositionally biased region" description="Polar residues" evidence="16">
    <location>
        <begin position="639"/>
        <end position="655"/>
    </location>
</feature>
<evidence type="ECO:0000256" key="14">
    <source>
        <dbReference type="ARBA" id="ARBA00075366"/>
    </source>
</evidence>
<dbReference type="InterPro" id="IPR045120">
    <property type="entry name" value="Suco/Slp1-like"/>
</dbReference>
<feature type="compositionally biased region" description="Polar residues" evidence="16">
    <location>
        <begin position="87"/>
        <end position="96"/>
    </location>
</feature>
<feature type="region of interest" description="Disordered" evidence="16">
    <location>
        <begin position="632"/>
        <end position="724"/>
    </location>
</feature>